<protein>
    <submittedName>
        <fullName evidence="2">Uncharacterized protein</fullName>
    </submittedName>
</protein>
<feature type="transmembrane region" description="Helical" evidence="1">
    <location>
        <begin position="158"/>
        <end position="177"/>
    </location>
</feature>
<feature type="transmembrane region" description="Helical" evidence="1">
    <location>
        <begin position="36"/>
        <end position="53"/>
    </location>
</feature>
<organism evidence="2">
    <name type="scientific">marine metagenome</name>
    <dbReference type="NCBI Taxonomy" id="408172"/>
    <lineage>
        <taxon>unclassified sequences</taxon>
        <taxon>metagenomes</taxon>
        <taxon>ecological metagenomes</taxon>
    </lineage>
</organism>
<keyword evidence="1" id="KW-0472">Membrane</keyword>
<reference evidence="2" key="1">
    <citation type="submission" date="2018-05" db="EMBL/GenBank/DDBJ databases">
        <authorList>
            <person name="Lanie J.A."/>
            <person name="Ng W.-L."/>
            <person name="Kazmierczak K.M."/>
            <person name="Andrzejewski T.M."/>
            <person name="Davidsen T.M."/>
            <person name="Wayne K.J."/>
            <person name="Tettelin H."/>
            <person name="Glass J.I."/>
            <person name="Rusch D."/>
            <person name="Podicherti R."/>
            <person name="Tsui H.-C.T."/>
            <person name="Winkler M.E."/>
        </authorList>
    </citation>
    <scope>NUCLEOTIDE SEQUENCE</scope>
</reference>
<keyword evidence="1" id="KW-1133">Transmembrane helix</keyword>
<feature type="transmembrane region" description="Helical" evidence="1">
    <location>
        <begin position="90"/>
        <end position="109"/>
    </location>
</feature>
<proteinExistence type="predicted"/>
<feature type="transmembrane region" description="Helical" evidence="1">
    <location>
        <begin position="121"/>
        <end position="138"/>
    </location>
</feature>
<feature type="non-terminal residue" evidence="2">
    <location>
        <position position="1"/>
    </location>
</feature>
<dbReference type="AlphaFoldDB" id="A0A382LJN8"/>
<dbReference type="EMBL" id="UINC01086644">
    <property type="protein sequence ID" value="SVC35292.1"/>
    <property type="molecule type" value="Genomic_DNA"/>
</dbReference>
<keyword evidence="1" id="KW-0812">Transmembrane</keyword>
<name>A0A382LJN8_9ZZZZ</name>
<feature type="transmembrane region" description="Helical" evidence="1">
    <location>
        <begin position="60"/>
        <end position="78"/>
    </location>
</feature>
<evidence type="ECO:0000313" key="2">
    <source>
        <dbReference type="EMBL" id="SVC35292.1"/>
    </source>
</evidence>
<evidence type="ECO:0000256" key="1">
    <source>
        <dbReference type="SAM" id="Phobius"/>
    </source>
</evidence>
<gene>
    <name evidence="2" type="ORF">METZ01_LOCUS288146</name>
</gene>
<accession>A0A382LJN8</accession>
<sequence>VVSPLRIAFSLGLLGLCVLFRQSLEADPVMHVLVQLPVLAFSGALFVTSLGARHLCITEPLANALSLVAVFAILFWMLPRYIDAALVDPVIEFAKFVSVPVFVGGSLALGWEKSHPFLRGFLKANAISMLGVLSFLYIHAPVRICNSYLFADQERLGFGFLMTAAGLGLAWAIPLFFPLSEDSRISEFPMGKTAT</sequence>